<organism evidence="2 3">
    <name type="scientific">Coprinopsis marcescibilis</name>
    <name type="common">Agaric fungus</name>
    <name type="synonym">Psathyrella marcescibilis</name>
    <dbReference type="NCBI Taxonomy" id="230819"/>
    <lineage>
        <taxon>Eukaryota</taxon>
        <taxon>Fungi</taxon>
        <taxon>Dikarya</taxon>
        <taxon>Basidiomycota</taxon>
        <taxon>Agaricomycotina</taxon>
        <taxon>Agaricomycetes</taxon>
        <taxon>Agaricomycetidae</taxon>
        <taxon>Agaricales</taxon>
        <taxon>Agaricineae</taxon>
        <taxon>Psathyrellaceae</taxon>
        <taxon>Coprinopsis</taxon>
    </lineage>
</organism>
<accession>A0A5C3KZ89</accession>
<dbReference type="AlphaFoldDB" id="A0A5C3KZ89"/>
<feature type="compositionally biased region" description="Acidic residues" evidence="1">
    <location>
        <begin position="244"/>
        <end position="264"/>
    </location>
</feature>
<gene>
    <name evidence="2" type="ORF">FA15DRAFT_655056</name>
</gene>
<dbReference type="Proteomes" id="UP000307440">
    <property type="component" value="Unassembled WGS sequence"/>
</dbReference>
<feature type="compositionally biased region" description="Low complexity" evidence="1">
    <location>
        <begin position="314"/>
        <end position="326"/>
    </location>
</feature>
<protein>
    <recommendedName>
        <fullName evidence="4">MATH domain-containing protein</fullName>
    </recommendedName>
</protein>
<dbReference type="STRING" id="230819.A0A5C3KZ89"/>
<evidence type="ECO:0000256" key="1">
    <source>
        <dbReference type="SAM" id="MobiDB-lite"/>
    </source>
</evidence>
<evidence type="ECO:0008006" key="4">
    <source>
        <dbReference type="Google" id="ProtNLM"/>
    </source>
</evidence>
<sequence length="471" mass="51844">MEKYRRDQIRGNSEFLSFLKYTSSSNDGQLIQSPVCGFGWKFQAIAGSGASVLEFRFHPDILYNASLGTAQVKATAVFKPKHSSKDVKEETSVVSFTFPTGNRGWHDQVRNGYYTDTSQFIGKYTVPSPTSVYDVFISVQVTFTSLTIDLTPAQNDVDESAEKIKGMLKSLLCGNEVTDIKFYLFSGTDRSGEACAPKAVYANAELLRGHSEILDTLLFGTGHRESQRRELDSKEEARITAQLDPEEYDFDQDSDLEDEGEDEPSWPGQWGITPQTPRQAPLKRMRPPSVFGVGSENAFGGSTLNNSSTLFEDLPSTSSLPSGSPPEVHRCEPSVPNESGESKGSPIDADSVNTANASIKLEGDSEKVEGPRRFGRVIPINGHAHKTWNAFIYYLMTGEVHFLPLTSSLNRESATQKADQDGIVTCSPKSMYHLAQKFGLSELAELSLQGIEHGITNTNVIEEAFRQFSGL</sequence>
<evidence type="ECO:0000313" key="2">
    <source>
        <dbReference type="EMBL" id="TFK25520.1"/>
    </source>
</evidence>
<evidence type="ECO:0000313" key="3">
    <source>
        <dbReference type="Proteomes" id="UP000307440"/>
    </source>
</evidence>
<keyword evidence="3" id="KW-1185">Reference proteome</keyword>
<dbReference type="EMBL" id="ML210185">
    <property type="protein sequence ID" value="TFK25520.1"/>
    <property type="molecule type" value="Genomic_DNA"/>
</dbReference>
<feature type="compositionally biased region" description="Polar residues" evidence="1">
    <location>
        <begin position="300"/>
        <end position="310"/>
    </location>
</feature>
<dbReference type="OrthoDB" id="6359816at2759"/>
<name>A0A5C3KZ89_COPMA</name>
<feature type="region of interest" description="Disordered" evidence="1">
    <location>
        <begin position="241"/>
        <end position="352"/>
    </location>
</feature>
<proteinExistence type="predicted"/>
<reference evidence="2 3" key="1">
    <citation type="journal article" date="2019" name="Nat. Ecol. Evol.">
        <title>Megaphylogeny resolves global patterns of mushroom evolution.</title>
        <authorList>
            <person name="Varga T."/>
            <person name="Krizsan K."/>
            <person name="Foldi C."/>
            <person name="Dima B."/>
            <person name="Sanchez-Garcia M."/>
            <person name="Sanchez-Ramirez S."/>
            <person name="Szollosi G.J."/>
            <person name="Szarkandi J.G."/>
            <person name="Papp V."/>
            <person name="Albert L."/>
            <person name="Andreopoulos W."/>
            <person name="Angelini C."/>
            <person name="Antonin V."/>
            <person name="Barry K.W."/>
            <person name="Bougher N.L."/>
            <person name="Buchanan P."/>
            <person name="Buyck B."/>
            <person name="Bense V."/>
            <person name="Catcheside P."/>
            <person name="Chovatia M."/>
            <person name="Cooper J."/>
            <person name="Damon W."/>
            <person name="Desjardin D."/>
            <person name="Finy P."/>
            <person name="Geml J."/>
            <person name="Haridas S."/>
            <person name="Hughes K."/>
            <person name="Justo A."/>
            <person name="Karasinski D."/>
            <person name="Kautmanova I."/>
            <person name="Kiss B."/>
            <person name="Kocsube S."/>
            <person name="Kotiranta H."/>
            <person name="LaButti K.M."/>
            <person name="Lechner B.E."/>
            <person name="Liimatainen K."/>
            <person name="Lipzen A."/>
            <person name="Lukacs Z."/>
            <person name="Mihaltcheva S."/>
            <person name="Morgado L.N."/>
            <person name="Niskanen T."/>
            <person name="Noordeloos M.E."/>
            <person name="Ohm R.A."/>
            <person name="Ortiz-Santana B."/>
            <person name="Ovrebo C."/>
            <person name="Racz N."/>
            <person name="Riley R."/>
            <person name="Savchenko A."/>
            <person name="Shiryaev A."/>
            <person name="Soop K."/>
            <person name="Spirin V."/>
            <person name="Szebenyi C."/>
            <person name="Tomsovsky M."/>
            <person name="Tulloss R.E."/>
            <person name="Uehling J."/>
            <person name="Grigoriev I.V."/>
            <person name="Vagvolgyi C."/>
            <person name="Papp T."/>
            <person name="Martin F.M."/>
            <person name="Miettinen O."/>
            <person name="Hibbett D.S."/>
            <person name="Nagy L.G."/>
        </authorList>
    </citation>
    <scope>NUCLEOTIDE SEQUENCE [LARGE SCALE GENOMIC DNA]</scope>
    <source>
        <strain evidence="2 3">CBS 121175</strain>
    </source>
</reference>